<evidence type="ECO:0000313" key="2">
    <source>
        <dbReference type="EMBL" id="GIF57164.1"/>
    </source>
</evidence>
<gene>
    <name evidence="2" type="ORF">Air01nite_32590</name>
</gene>
<dbReference type="Proteomes" id="UP000624325">
    <property type="component" value="Unassembled WGS sequence"/>
</dbReference>
<proteinExistence type="predicted"/>
<dbReference type="EMBL" id="BONC01000020">
    <property type="protein sequence ID" value="GIF57164.1"/>
    <property type="molecule type" value="Genomic_DNA"/>
</dbReference>
<organism evidence="2 3">
    <name type="scientific">Asanoa iriomotensis</name>
    <dbReference type="NCBI Taxonomy" id="234613"/>
    <lineage>
        <taxon>Bacteria</taxon>
        <taxon>Bacillati</taxon>
        <taxon>Actinomycetota</taxon>
        <taxon>Actinomycetes</taxon>
        <taxon>Micromonosporales</taxon>
        <taxon>Micromonosporaceae</taxon>
        <taxon>Asanoa</taxon>
    </lineage>
</organism>
<feature type="compositionally biased region" description="Low complexity" evidence="1">
    <location>
        <begin position="14"/>
        <end position="23"/>
    </location>
</feature>
<keyword evidence="3" id="KW-1185">Reference proteome</keyword>
<comment type="caution">
    <text evidence="2">The sequence shown here is derived from an EMBL/GenBank/DDBJ whole genome shotgun (WGS) entry which is preliminary data.</text>
</comment>
<feature type="region of interest" description="Disordered" evidence="1">
    <location>
        <begin position="1"/>
        <end position="23"/>
    </location>
</feature>
<name>A0ABQ4C330_9ACTN</name>
<evidence type="ECO:0000256" key="1">
    <source>
        <dbReference type="SAM" id="MobiDB-lite"/>
    </source>
</evidence>
<evidence type="ECO:0000313" key="3">
    <source>
        <dbReference type="Proteomes" id="UP000624325"/>
    </source>
</evidence>
<protein>
    <submittedName>
        <fullName evidence="2">Uncharacterized protein</fullName>
    </submittedName>
</protein>
<accession>A0ABQ4C330</accession>
<sequence length="83" mass="8430">MVLSARPWREKSSSRTATSNARAGAVPRTFGVTVVTLGGEGGAVRPIGVCGVAATPHPASNTAPTIAAPPRAARNRRLIALEA</sequence>
<reference evidence="2 3" key="1">
    <citation type="submission" date="2021-01" db="EMBL/GenBank/DDBJ databases">
        <title>Whole genome shotgun sequence of Asanoa iriomotensis NBRC 100142.</title>
        <authorList>
            <person name="Komaki H."/>
            <person name="Tamura T."/>
        </authorList>
    </citation>
    <scope>NUCLEOTIDE SEQUENCE [LARGE SCALE GENOMIC DNA]</scope>
    <source>
        <strain evidence="2 3">NBRC 100142</strain>
    </source>
</reference>